<dbReference type="Gene3D" id="1.10.760.10">
    <property type="entry name" value="Cytochrome c-like domain"/>
    <property type="match status" value="1"/>
</dbReference>
<protein>
    <submittedName>
        <fullName evidence="1">Hypothetical cytochrome C family protein</fullName>
    </submittedName>
</protein>
<sequence>MKTADLIWTEETLKEHLTNLKKCLPGNKMVFADIKDEK</sequence>
<proteinExistence type="predicted"/>
<accession>A0A2P0QJG1</accession>
<dbReference type="GO" id="GO:0009055">
    <property type="term" value="F:electron transfer activity"/>
    <property type="evidence" value="ECO:0007669"/>
    <property type="project" value="InterPro"/>
</dbReference>
<reference evidence="1" key="1">
    <citation type="submission" date="2016-12" db="EMBL/GenBank/DDBJ databases">
        <title>Arsenic respiratory pathways in the anoxic pelagic waters of the Pacific Ocean.</title>
        <authorList>
            <person name="Saunders J.K."/>
            <person name="Fuchsman C.A."/>
            <person name="McKay C."/>
            <person name="Rocap G."/>
        </authorList>
    </citation>
    <scope>NUCLEOTIDE SEQUENCE</scope>
</reference>
<gene>
    <name evidence="1" type="primary">cytC</name>
</gene>
<dbReference type="InterPro" id="IPR002327">
    <property type="entry name" value="Cyt_c_1A/1B"/>
</dbReference>
<evidence type="ECO:0000313" key="1">
    <source>
        <dbReference type="EMBL" id="ART90613.1"/>
    </source>
</evidence>
<name>A0A2P0QJG1_9PROT</name>
<dbReference type="AlphaFoldDB" id="A0A2P0QJG1"/>
<dbReference type="InterPro" id="IPR036909">
    <property type="entry name" value="Cyt_c-like_dom_sf"/>
</dbReference>
<dbReference type="GO" id="GO:0020037">
    <property type="term" value="F:heme binding"/>
    <property type="evidence" value="ECO:0007669"/>
    <property type="project" value="InterPro"/>
</dbReference>
<dbReference type="PRINTS" id="PR00604">
    <property type="entry name" value="CYTCHRMECIAB"/>
</dbReference>
<organism evidence="1">
    <name type="scientific">uncultured Pseudomonadota bacterium</name>
    <dbReference type="NCBI Taxonomy" id="153809"/>
    <lineage>
        <taxon>Bacteria</taxon>
        <taxon>Pseudomonadati</taxon>
        <taxon>Pseudomonadota</taxon>
        <taxon>environmental samples</taxon>
    </lineage>
</organism>
<dbReference type="EMBL" id="KY305109">
    <property type="protein sequence ID" value="ART90613.1"/>
    <property type="molecule type" value="Genomic_DNA"/>
</dbReference>